<name>A0AAE3R3S7_9BACT</name>
<protein>
    <submittedName>
        <fullName evidence="12">Site-2 protease family protein</fullName>
    </submittedName>
</protein>
<evidence type="ECO:0000313" key="12">
    <source>
        <dbReference type="EMBL" id="MDJ1501072.1"/>
    </source>
</evidence>
<proteinExistence type="inferred from homology"/>
<dbReference type="PANTHER" id="PTHR31412">
    <property type="entry name" value="ZINC METALLOPROTEASE EGY1"/>
    <property type="match status" value="1"/>
</dbReference>
<dbReference type="GO" id="GO:0016020">
    <property type="term" value="C:membrane"/>
    <property type="evidence" value="ECO:0007669"/>
    <property type="project" value="UniProtKB-SubCell"/>
</dbReference>
<evidence type="ECO:0000256" key="2">
    <source>
        <dbReference type="ARBA" id="ARBA00004141"/>
    </source>
</evidence>
<evidence type="ECO:0000256" key="8">
    <source>
        <dbReference type="ARBA" id="ARBA00022989"/>
    </source>
</evidence>
<dbReference type="CDD" id="cd06160">
    <property type="entry name" value="S2P-M50_like_2"/>
    <property type="match status" value="1"/>
</dbReference>
<evidence type="ECO:0000256" key="4">
    <source>
        <dbReference type="ARBA" id="ARBA00022670"/>
    </source>
</evidence>
<evidence type="ECO:0000256" key="6">
    <source>
        <dbReference type="ARBA" id="ARBA00022801"/>
    </source>
</evidence>
<evidence type="ECO:0000256" key="7">
    <source>
        <dbReference type="ARBA" id="ARBA00022946"/>
    </source>
</evidence>
<keyword evidence="6" id="KW-0378">Hydrolase</keyword>
<comment type="subcellular location">
    <subcellularLocation>
        <location evidence="2">Membrane</location>
        <topology evidence="2">Multi-pass membrane protein</topology>
    </subcellularLocation>
</comment>
<comment type="caution">
    <text evidence="12">The sequence shown here is derived from an EMBL/GenBank/DDBJ whole genome shotgun (WGS) entry which is preliminary data.</text>
</comment>
<evidence type="ECO:0000256" key="3">
    <source>
        <dbReference type="ARBA" id="ARBA00007931"/>
    </source>
</evidence>
<evidence type="ECO:0000256" key="1">
    <source>
        <dbReference type="ARBA" id="ARBA00001947"/>
    </source>
</evidence>
<dbReference type="GO" id="GO:0006508">
    <property type="term" value="P:proteolysis"/>
    <property type="evidence" value="ECO:0007669"/>
    <property type="project" value="UniProtKB-KW"/>
</dbReference>
<comment type="similarity">
    <text evidence="3">Belongs to the peptidase M50B family.</text>
</comment>
<keyword evidence="5 10" id="KW-0812">Transmembrane</keyword>
<feature type="transmembrane region" description="Helical" evidence="10">
    <location>
        <begin position="112"/>
        <end position="135"/>
    </location>
</feature>
<dbReference type="GO" id="GO:0008233">
    <property type="term" value="F:peptidase activity"/>
    <property type="evidence" value="ECO:0007669"/>
    <property type="project" value="UniProtKB-KW"/>
</dbReference>
<feature type="transmembrane region" description="Helical" evidence="10">
    <location>
        <begin position="284"/>
        <end position="302"/>
    </location>
</feature>
<dbReference type="Pfam" id="PF02163">
    <property type="entry name" value="Peptidase_M50"/>
    <property type="match status" value="1"/>
</dbReference>
<comment type="cofactor">
    <cofactor evidence="1">
        <name>Zn(2+)</name>
        <dbReference type="ChEBI" id="CHEBI:29105"/>
    </cofactor>
</comment>
<feature type="transmembrane region" description="Helical" evidence="10">
    <location>
        <begin position="343"/>
        <end position="361"/>
    </location>
</feature>
<dbReference type="PANTHER" id="PTHR31412:SF0">
    <property type="entry name" value="ZINC METALLOPROTEASE EGY1, CHLOROPLASTIC-RELATED"/>
    <property type="match status" value="1"/>
</dbReference>
<evidence type="ECO:0000313" key="13">
    <source>
        <dbReference type="Proteomes" id="UP001232063"/>
    </source>
</evidence>
<evidence type="ECO:0000256" key="5">
    <source>
        <dbReference type="ARBA" id="ARBA00022692"/>
    </source>
</evidence>
<evidence type="ECO:0000256" key="9">
    <source>
        <dbReference type="ARBA" id="ARBA00023136"/>
    </source>
</evidence>
<dbReference type="InterPro" id="IPR044838">
    <property type="entry name" value="EGY1-like"/>
</dbReference>
<accession>A0AAE3R3S7</accession>
<keyword evidence="9 10" id="KW-0472">Membrane</keyword>
<feature type="transmembrane region" description="Helical" evidence="10">
    <location>
        <begin position="241"/>
        <end position="263"/>
    </location>
</feature>
<feature type="transmembrane region" description="Helical" evidence="10">
    <location>
        <begin position="314"/>
        <end position="331"/>
    </location>
</feature>
<reference evidence="12" key="1">
    <citation type="submission" date="2023-05" db="EMBL/GenBank/DDBJ databases">
        <authorList>
            <person name="Zhang X."/>
        </authorList>
    </citation>
    <scope>NUCLEOTIDE SEQUENCE</scope>
    <source>
        <strain evidence="12">BD1B2-1</strain>
    </source>
</reference>
<sequence length="420" mass="48270">MINQPPKNNYLLHIFLFVVTLFTTTLAGAEWMTAKTIFYNLPWSEIWQGLQYSIPFLGILTVHEFGHYLTSRYYKISASLPYYIPMYLPSLSIGTMGAFIRIREIPRTRQQFFDIGIAGPLAGFVVAVGVLWYGFANLPAKDDIFRIHPEYKRYGLTYEKYVYTEQFLQEEDSLAFIKSQQEGVIPKMDSAGKKITFVARPETYKEWLASNISLGDNLLMRFFKNYVAEDPNLVPNKYELFHYPFLFAGYLALFFTALNLIPIGQLDGGHILYGLIGYKNHRKVSPILFTLYIFYGGLGVIDHTGTVNFLGEEMSPWWGIPLYLFFLYQVFERMNEGRFEDTVLLSIGVLTAQWLVNYYTGLTGYPGWFVFGFILGRVLGVYHPPALQEEPLSIGRQVLGWLTMGIFVICFIPAPFIFGE</sequence>
<dbReference type="AlphaFoldDB" id="A0AAE3R3S7"/>
<gene>
    <name evidence="12" type="ORF">QNI22_10450</name>
</gene>
<dbReference type="EMBL" id="JASJOU010000002">
    <property type="protein sequence ID" value="MDJ1501072.1"/>
    <property type="molecule type" value="Genomic_DNA"/>
</dbReference>
<feature type="transmembrane region" description="Helical" evidence="10">
    <location>
        <begin position="398"/>
        <end position="418"/>
    </location>
</feature>
<feature type="transmembrane region" description="Helical" evidence="10">
    <location>
        <begin position="82"/>
        <end position="100"/>
    </location>
</feature>
<evidence type="ECO:0000256" key="10">
    <source>
        <dbReference type="SAM" id="Phobius"/>
    </source>
</evidence>
<keyword evidence="13" id="KW-1185">Reference proteome</keyword>
<feature type="domain" description="Peptidase M50" evidence="11">
    <location>
        <begin position="53"/>
        <end position="285"/>
    </location>
</feature>
<keyword evidence="7" id="KW-0809">Transit peptide</keyword>
<evidence type="ECO:0000259" key="11">
    <source>
        <dbReference type="Pfam" id="PF02163"/>
    </source>
</evidence>
<keyword evidence="8 10" id="KW-1133">Transmembrane helix</keyword>
<organism evidence="12 13">
    <name type="scientific">Xanthocytophaga agilis</name>
    <dbReference type="NCBI Taxonomy" id="3048010"/>
    <lineage>
        <taxon>Bacteria</taxon>
        <taxon>Pseudomonadati</taxon>
        <taxon>Bacteroidota</taxon>
        <taxon>Cytophagia</taxon>
        <taxon>Cytophagales</taxon>
        <taxon>Rhodocytophagaceae</taxon>
        <taxon>Xanthocytophaga</taxon>
    </lineage>
</organism>
<dbReference type="InterPro" id="IPR008915">
    <property type="entry name" value="Peptidase_M50"/>
</dbReference>
<dbReference type="Proteomes" id="UP001232063">
    <property type="component" value="Unassembled WGS sequence"/>
</dbReference>
<dbReference type="RefSeq" id="WP_314510569.1">
    <property type="nucleotide sequence ID" value="NZ_JASJOU010000002.1"/>
</dbReference>
<keyword evidence="4 12" id="KW-0645">Protease</keyword>